<dbReference type="SUPFAM" id="SSF48403">
    <property type="entry name" value="Ankyrin repeat"/>
    <property type="match status" value="1"/>
</dbReference>
<keyword evidence="3" id="KW-0040">ANK repeat</keyword>
<dbReference type="PROSITE" id="PS00028">
    <property type="entry name" value="ZINC_FINGER_C2H2_1"/>
    <property type="match status" value="2"/>
</dbReference>
<feature type="region of interest" description="Disordered" evidence="6">
    <location>
        <begin position="101"/>
        <end position="132"/>
    </location>
</feature>
<protein>
    <recommendedName>
        <fullName evidence="7">C2H2-type domain-containing protein</fullName>
    </recommendedName>
</protein>
<dbReference type="Gene3D" id="1.25.40.10">
    <property type="entry name" value="Tetratricopeptide repeat domain"/>
    <property type="match status" value="4"/>
</dbReference>
<dbReference type="InterPro" id="IPR036236">
    <property type="entry name" value="Znf_C2H2_sf"/>
</dbReference>
<dbReference type="InterPro" id="IPR019734">
    <property type="entry name" value="TPR_rpt"/>
</dbReference>
<evidence type="ECO:0000259" key="7">
    <source>
        <dbReference type="PROSITE" id="PS50157"/>
    </source>
</evidence>
<feature type="repeat" description="ANK" evidence="3">
    <location>
        <begin position="684"/>
        <end position="716"/>
    </location>
</feature>
<dbReference type="SMART" id="SM00248">
    <property type="entry name" value="ANK"/>
    <property type="match status" value="7"/>
</dbReference>
<feature type="region of interest" description="Disordered" evidence="6">
    <location>
        <begin position="254"/>
        <end position="282"/>
    </location>
</feature>
<dbReference type="GeneID" id="87925621"/>
<feature type="repeat" description="ANK" evidence="3">
    <location>
        <begin position="785"/>
        <end position="811"/>
    </location>
</feature>
<dbReference type="PROSITE" id="PS50157">
    <property type="entry name" value="ZINC_FINGER_C2H2_2"/>
    <property type="match status" value="1"/>
</dbReference>
<dbReference type="PROSITE" id="PS50088">
    <property type="entry name" value="ANK_REPEAT"/>
    <property type="match status" value="6"/>
</dbReference>
<dbReference type="Gene3D" id="3.30.160.60">
    <property type="entry name" value="Classic Zinc Finger"/>
    <property type="match status" value="1"/>
</dbReference>
<dbReference type="PROSITE" id="PS50005">
    <property type="entry name" value="TPR"/>
    <property type="match status" value="3"/>
</dbReference>
<evidence type="ECO:0000256" key="6">
    <source>
        <dbReference type="SAM" id="MobiDB-lite"/>
    </source>
</evidence>
<organism evidence="8 9">
    <name type="scientific">Podospora pseudopauciseta</name>
    <dbReference type="NCBI Taxonomy" id="2093780"/>
    <lineage>
        <taxon>Eukaryota</taxon>
        <taxon>Fungi</taxon>
        <taxon>Dikarya</taxon>
        <taxon>Ascomycota</taxon>
        <taxon>Pezizomycotina</taxon>
        <taxon>Sordariomycetes</taxon>
        <taxon>Sordariomycetidae</taxon>
        <taxon>Sordariales</taxon>
        <taxon>Podosporaceae</taxon>
        <taxon>Podospora</taxon>
    </lineage>
</organism>
<feature type="repeat" description="TPR" evidence="5">
    <location>
        <begin position="1604"/>
        <end position="1637"/>
    </location>
</feature>
<dbReference type="RefSeq" id="XP_062768812.1">
    <property type="nucleotide sequence ID" value="XM_062905616.1"/>
</dbReference>
<evidence type="ECO:0000313" key="8">
    <source>
        <dbReference type="EMBL" id="KAK4670142.1"/>
    </source>
</evidence>
<dbReference type="PRINTS" id="PR01415">
    <property type="entry name" value="ANKYRIN"/>
</dbReference>
<dbReference type="PANTHER" id="PTHR45641">
    <property type="entry name" value="TETRATRICOPEPTIDE REPEAT PROTEIN (AFU_ORTHOLOGUE AFUA_6G03870)"/>
    <property type="match status" value="1"/>
</dbReference>
<evidence type="ECO:0000313" key="9">
    <source>
        <dbReference type="Proteomes" id="UP001326199"/>
    </source>
</evidence>
<feature type="repeat" description="ANK" evidence="3">
    <location>
        <begin position="752"/>
        <end position="784"/>
    </location>
</feature>
<dbReference type="InterPro" id="IPR013087">
    <property type="entry name" value="Znf_C2H2_type"/>
</dbReference>
<keyword evidence="9" id="KW-1185">Reference proteome</keyword>
<feature type="region of interest" description="Disordered" evidence="6">
    <location>
        <begin position="1195"/>
        <end position="1296"/>
    </location>
</feature>
<keyword evidence="4" id="KW-0862">Zinc</keyword>
<sequence>MDGPALYRAGKRVFQVFESLLNLHSGTLQTHFTKEEQRFRLCAHSLGLHHQGHSSLDYRVRDAVLVKSQLLRLLSALLDHLENTLAVLKGDRLPFEQQARDLETQSSSDNDSSRSSNQSAIGSVSSEESTHELDFRQNGITETINALYGLAARIRSPRNRPERATQELFRHIAAHEREQYINERAEVEIVILLHRHKQYLVQTFQSSQNSTIHNDILDKYASASNHLLRRIGMANVRRRQQFIYWKEHTARISRDPTQTVRPTGSNKPATSEALFRTGNTPNATVHLATPSAISRHEHSEATSATRLDESKFRFDDNESVFSYQSHASTAVIPATKNQLVLQWPPAPKDLLSSDYFTCPYCHVLCPGRYLGEKAWKAHLIHDLQPYQCTHEVCQDSHRLYGSYREWIDHENIHTKSWHCDNHEAPTEFEKQEEFISHIEQFHPDAKPELFSPELMAAAFRTSTKPLRPCPLCPTGFEDNKIMHEHIKGHLERLAHYCLPADPFNKNQHDGLRETADSDSQAVRNDENSQVFSETSLQWPDDTNVQGSPSPEEYTATHKFEDIRLQFQLVQLGRESAEAWLKAVTSDASGAPESSFSQTLPLRFSEYSQLPEYVENLSWHEPSFQTSTFRNSPFNVAHYYSPNFQPEEYRPEGDDTRNRTTATQVDHLEIEKIPDIVTDAEETQRLDSLLLKAVVAGDTDLTKLLLNKGANVSFKDNSVGSPLHTAISLGHLEVVRLLLARGADPDDDDWDRPGSDILGVASAKGDQEIVQLLLQHGAEADGASYTYRSALQAAASKGHHEVVSLLLRNGHDPQYFRFLPPHTALRAAVEGGHKETVEVLLASGAAINNTMLDGALGTVLEVASHYGHREIVQLLLDHGADIDAKSIRHGGAFRAAVIRGHQEIVQLLLHREAAIDFKSDEFANIIRAASALGHQAVVQLLLDKREEVTGEMAEESLIGATGMGKLLAWRSPLSGVESREWHSNEEHILHQDKDSLTAENQQPYKCHTCGKGFGRENHLAKHTRIHEKTCKCPVEGCAASTAEIKDLYRHIWTHHLDYARENNIPGMAAAASQPDIANQSKPSKPNNTDPSSEDIQPHKCPVEGCTTSKSEEKDISRHIWTYHPDYAQENNISDTDRVECGWPGCWWRGRRDNLKRHKDTMKHWEASDNELVSEEKPSGVQACDWPGCQYTYAGKKKSNLKRHKDRHQHWIRPSDASPGEENSLESSPTTVTNSQPLQKQSLEQHTQDRAPSTDSTTHVINDKTSQPQGISPGDSSADQWDGSPENTPEEKNLSKERDSGLDQLITELDPELLSEASREKLHSPSEQRLLVWQLEDDVKRLQNDLGEEHPEALEKMSKLALSCAENQDFETAATWQEKVYKSYEVLYGNEHPDTVSSMADLAETYTHLARLEESEVLRKKVLEIMTRTLGEDHPDTTASMVELASTHELQGRMDMSESLQLGALEIRKRTLGEGHPWTLASMAELGASYYKQGRFKEAEQMHQQTLQLREKVLGKEHPNTLTSMNNLARVLDSQGKYEAAEQIYRQTLQLHEKVLGKEHPSTLTSMNNLASVLDSQGKYEAAEQMHWQELQLCEKVLGKEHPSTLTSMNNLASVLNSQGKYDEAEQIYRQTLQLREKVLGKEHPSTLTSMNNLASVLNSQGKYDEAEQIHRQTLQLREKVLGKEHPSTLTSMNNLARVLDSQGKYDEAEQIYRQTLQLHEKVLGKEHPSTLTSMNNLASVLDSQGKYEAAEQIYRQTLQLREKVLGKEHPNTLTSMNNLASVLNSQGKYEAAEQIYRQTLQLREKVLGKEHPSTLTSMNNLALVLDSQGKYEEAEQMHRQTLQLCEKVLGKEHPDTLTSMNNLALVLDSQGKYEEAEQIHRQTLQLYEKVLGKEHPDTLTYKEELTQTWDLREVAES</sequence>
<feature type="repeat" description="ANK" evidence="3">
    <location>
        <begin position="819"/>
        <end position="847"/>
    </location>
</feature>
<dbReference type="Proteomes" id="UP001326199">
    <property type="component" value="Unassembled WGS sequence"/>
</dbReference>
<dbReference type="InterPro" id="IPR058925">
    <property type="entry name" value="zf-C2H2_AcuF"/>
</dbReference>
<dbReference type="SMART" id="SM00028">
    <property type="entry name" value="TPR"/>
    <property type="match status" value="10"/>
</dbReference>
<evidence type="ECO:0000256" key="2">
    <source>
        <dbReference type="ARBA" id="ARBA00022803"/>
    </source>
</evidence>
<feature type="region of interest" description="Disordered" evidence="6">
    <location>
        <begin position="507"/>
        <end position="551"/>
    </location>
</feature>
<name>A0ABR0HPV3_9PEZI</name>
<evidence type="ECO:0000256" key="3">
    <source>
        <dbReference type="PROSITE-ProRule" id="PRU00023"/>
    </source>
</evidence>
<accession>A0ABR0HPV3</accession>
<keyword evidence="2 5" id="KW-0802">TPR repeat</keyword>
<dbReference type="SMART" id="SM00355">
    <property type="entry name" value="ZnF_C2H2"/>
    <property type="match status" value="7"/>
</dbReference>
<evidence type="ECO:0000256" key="5">
    <source>
        <dbReference type="PROSITE-ProRule" id="PRU00339"/>
    </source>
</evidence>
<dbReference type="Gene3D" id="1.25.40.20">
    <property type="entry name" value="Ankyrin repeat-containing domain"/>
    <property type="match status" value="2"/>
</dbReference>
<proteinExistence type="predicted"/>
<dbReference type="EMBL" id="JAFFHB010000002">
    <property type="protein sequence ID" value="KAK4670142.1"/>
    <property type="molecule type" value="Genomic_DNA"/>
</dbReference>
<feature type="compositionally biased region" description="Polar residues" evidence="6">
    <location>
        <begin position="1223"/>
        <end position="1277"/>
    </location>
</feature>
<feature type="domain" description="C2H2-type" evidence="7">
    <location>
        <begin position="1003"/>
        <end position="1025"/>
    </location>
</feature>
<feature type="compositionally biased region" description="Basic and acidic residues" evidence="6">
    <location>
        <begin position="1287"/>
        <end position="1296"/>
    </location>
</feature>
<dbReference type="SUPFAM" id="SSF48452">
    <property type="entry name" value="TPR-like"/>
    <property type="match status" value="3"/>
</dbReference>
<feature type="repeat" description="TPR" evidence="5">
    <location>
        <begin position="1478"/>
        <end position="1511"/>
    </location>
</feature>
<dbReference type="InterPro" id="IPR011990">
    <property type="entry name" value="TPR-like_helical_dom_sf"/>
</dbReference>
<dbReference type="Pfam" id="PF13424">
    <property type="entry name" value="TPR_12"/>
    <property type="match status" value="5"/>
</dbReference>
<keyword evidence="4" id="KW-0479">Metal-binding</keyword>
<keyword evidence="4" id="KW-0863">Zinc-finger</keyword>
<comment type="caution">
    <text evidence="8">The sequence shown here is derived from an EMBL/GenBank/DDBJ whole genome shotgun (WGS) entry which is preliminary data.</text>
</comment>
<reference evidence="8 9" key="1">
    <citation type="journal article" date="2023" name="bioRxiv">
        <title>High-quality genome assemblies of four members of thePodospora anserinaspecies complex.</title>
        <authorList>
            <person name="Ament-Velasquez S.L."/>
            <person name="Vogan A.A."/>
            <person name="Wallerman O."/>
            <person name="Hartmann F."/>
            <person name="Gautier V."/>
            <person name="Silar P."/>
            <person name="Giraud T."/>
            <person name="Johannesson H."/>
        </authorList>
    </citation>
    <scope>NUCLEOTIDE SEQUENCE [LARGE SCALE GENOMIC DNA]</scope>
    <source>
        <strain evidence="8 9">CBS 411.78</strain>
    </source>
</reference>
<dbReference type="Pfam" id="PF26082">
    <property type="entry name" value="zf-C2H2_AcuF"/>
    <property type="match status" value="1"/>
</dbReference>
<dbReference type="InterPro" id="IPR002110">
    <property type="entry name" value="Ankyrin_rpt"/>
</dbReference>
<dbReference type="PROSITE" id="PS50297">
    <property type="entry name" value="ANK_REP_REGION"/>
    <property type="match status" value="5"/>
</dbReference>
<dbReference type="InterPro" id="IPR036770">
    <property type="entry name" value="Ankyrin_rpt-contain_sf"/>
</dbReference>
<evidence type="ECO:0000256" key="1">
    <source>
        <dbReference type="ARBA" id="ARBA00022737"/>
    </source>
</evidence>
<feature type="compositionally biased region" description="Polar residues" evidence="6">
    <location>
        <begin position="255"/>
        <end position="269"/>
    </location>
</feature>
<dbReference type="Pfam" id="PF12796">
    <property type="entry name" value="Ank_2"/>
    <property type="match status" value="3"/>
</dbReference>
<feature type="repeat" description="ANK" evidence="3">
    <location>
        <begin position="857"/>
        <end position="886"/>
    </location>
</feature>
<dbReference type="SUPFAM" id="SSF57667">
    <property type="entry name" value="beta-beta-alpha zinc fingers"/>
    <property type="match status" value="1"/>
</dbReference>
<feature type="compositionally biased region" description="Polar residues" evidence="6">
    <location>
        <begin position="517"/>
        <end position="548"/>
    </location>
</feature>
<feature type="compositionally biased region" description="Polar residues" evidence="6">
    <location>
        <begin position="1074"/>
        <end position="1093"/>
    </location>
</feature>
<feature type="repeat" description="TPR" evidence="5">
    <location>
        <begin position="1688"/>
        <end position="1721"/>
    </location>
</feature>
<dbReference type="PRINTS" id="PR00381">
    <property type="entry name" value="KINESINLIGHT"/>
</dbReference>
<evidence type="ECO:0000256" key="4">
    <source>
        <dbReference type="PROSITE-ProRule" id="PRU00042"/>
    </source>
</evidence>
<gene>
    <name evidence="8" type="ORF">QC763_0039740</name>
</gene>
<feature type="region of interest" description="Disordered" evidence="6">
    <location>
        <begin position="1068"/>
        <end position="1108"/>
    </location>
</feature>
<feature type="compositionally biased region" description="Low complexity" evidence="6">
    <location>
        <begin position="105"/>
        <end position="119"/>
    </location>
</feature>
<feature type="compositionally biased region" description="Basic residues" evidence="6">
    <location>
        <begin position="1195"/>
        <end position="1209"/>
    </location>
</feature>
<dbReference type="PANTHER" id="PTHR45641:SF19">
    <property type="entry name" value="NEPHROCYSTIN-3"/>
    <property type="match status" value="1"/>
</dbReference>
<feature type="repeat" description="ANK" evidence="3">
    <location>
        <begin position="717"/>
        <end position="749"/>
    </location>
</feature>
<dbReference type="Pfam" id="PF13374">
    <property type="entry name" value="TPR_10"/>
    <property type="match status" value="2"/>
</dbReference>
<keyword evidence="1" id="KW-0677">Repeat</keyword>